<evidence type="ECO:0000259" key="3">
    <source>
        <dbReference type="PROSITE" id="PS50004"/>
    </source>
</evidence>
<keyword evidence="5" id="KW-1185">Reference proteome</keyword>
<evidence type="ECO:0000256" key="1">
    <source>
        <dbReference type="ARBA" id="ARBA00022723"/>
    </source>
</evidence>
<dbReference type="CDD" id="cd04046">
    <property type="entry name" value="C2_Calpain"/>
    <property type="match status" value="1"/>
</dbReference>
<protein>
    <recommendedName>
        <fullName evidence="3">C2 domain-containing protein</fullName>
    </recommendedName>
</protein>
<dbReference type="GO" id="GO:0005509">
    <property type="term" value="F:calcium ion binding"/>
    <property type="evidence" value="ECO:0007669"/>
    <property type="project" value="TreeGrafter"/>
</dbReference>
<evidence type="ECO:0000313" key="5">
    <source>
        <dbReference type="Proteomes" id="UP001374579"/>
    </source>
</evidence>
<dbReference type="EMBL" id="JBAMIC010003639">
    <property type="protein sequence ID" value="KAK7088921.1"/>
    <property type="molecule type" value="Genomic_DNA"/>
</dbReference>
<evidence type="ECO:0000313" key="4">
    <source>
        <dbReference type="EMBL" id="KAK7088921.1"/>
    </source>
</evidence>
<dbReference type="FunFam" id="2.60.40.150:FF:000131">
    <property type="entry name" value="calpain-6"/>
    <property type="match status" value="1"/>
</dbReference>
<keyword evidence="2" id="KW-0106">Calcium</keyword>
<reference evidence="4 5" key="1">
    <citation type="submission" date="2024-02" db="EMBL/GenBank/DDBJ databases">
        <title>Chromosome-scale genome assembly of the rough periwinkle Littorina saxatilis.</title>
        <authorList>
            <person name="De Jode A."/>
            <person name="Faria R."/>
            <person name="Formenti G."/>
            <person name="Sims Y."/>
            <person name="Smith T.P."/>
            <person name="Tracey A."/>
            <person name="Wood J.M.D."/>
            <person name="Zagrodzka Z.B."/>
            <person name="Johannesson K."/>
            <person name="Butlin R.K."/>
            <person name="Leder E.H."/>
        </authorList>
    </citation>
    <scope>NUCLEOTIDE SEQUENCE [LARGE SCALE GENOMIC DNA]</scope>
    <source>
        <strain evidence="4">Snail1</strain>
        <tissue evidence="4">Muscle</tissue>
    </source>
</reference>
<dbReference type="SMART" id="SM00239">
    <property type="entry name" value="C2"/>
    <property type="match status" value="1"/>
</dbReference>
<dbReference type="InterPro" id="IPR000008">
    <property type="entry name" value="C2_dom"/>
</dbReference>
<dbReference type="InterPro" id="IPR035892">
    <property type="entry name" value="C2_domain_sf"/>
</dbReference>
<gene>
    <name evidence="4" type="ORF">V1264_024731</name>
</gene>
<feature type="domain" description="C2" evidence="3">
    <location>
        <begin position="1"/>
        <end position="99"/>
    </location>
</feature>
<proteinExistence type="predicted"/>
<dbReference type="InterPro" id="IPR033884">
    <property type="entry name" value="C2_Calpain"/>
</dbReference>
<evidence type="ECO:0000256" key="2">
    <source>
        <dbReference type="ARBA" id="ARBA00022837"/>
    </source>
</evidence>
<dbReference type="PROSITE" id="PS50004">
    <property type="entry name" value="C2"/>
    <property type="match status" value="1"/>
</dbReference>
<accession>A0AAN9FY15</accession>
<dbReference type="Gene3D" id="2.60.40.150">
    <property type="entry name" value="C2 domain"/>
    <property type="match status" value="1"/>
</dbReference>
<name>A0AAN9FY15_9CAEN</name>
<organism evidence="4 5">
    <name type="scientific">Littorina saxatilis</name>
    <dbReference type="NCBI Taxonomy" id="31220"/>
    <lineage>
        <taxon>Eukaryota</taxon>
        <taxon>Metazoa</taxon>
        <taxon>Spiralia</taxon>
        <taxon>Lophotrochozoa</taxon>
        <taxon>Mollusca</taxon>
        <taxon>Gastropoda</taxon>
        <taxon>Caenogastropoda</taxon>
        <taxon>Littorinimorpha</taxon>
        <taxon>Littorinoidea</taxon>
        <taxon>Littorinidae</taxon>
        <taxon>Littorina</taxon>
    </lineage>
</organism>
<sequence>MVTHIKVIKAVGLQKLDKNGGADPFCVIICEGEKVKGRVEKSSVNPEWGDSALFYRKNLAKPIIIQVWNSNLFRDELMGQHTFKSVKEMKQQASQVVLYGKDKESDTVKPGELQLSVTQSVDLYAV</sequence>
<keyword evidence="1" id="KW-0479">Metal-binding</keyword>
<dbReference type="PANTHER" id="PTHR45911:SF4">
    <property type="entry name" value="MULTIPLE C2 AND TRANSMEMBRANE DOMAIN-CONTAINING PROTEIN"/>
    <property type="match status" value="1"/>
</dbReference>
<dbReference type="Proteomes" id="UP001374579">
    <property type="component" value="Unassembled WGS sequence"/>
</dbReference>
<dbReference type="AlphaFoldDB" id="A0AAN9FY15"/>
<dbReference type="PANTHER" id="PTHR45911">
    <property type="entry name" value="C2 DOMAIN-CONTAINING PROTEIN"/>
    <property type="match status" value="1"/>
</dbReference>
<dbReference type="GO" id="GO:0016020">
    <property type="term" value="C:membrane"/>
    <property type="evidence" value="ECO:0007669"/>
    <property type="project" value="TreeGrafter"/>
</dbReference>
<dbReference type="Pfam" id="PF00168">
    <property type="entry name" value="C2"/>
    <property type="match status" value="1"/>
</dbReference>
<comment type="caution">
    <text evidence="4">The sequence shown here is derived from an EMBL/GenBank/DDBJ whole genome shotgun (WGS) entry which is preliminary data.</text>
</comment>
<dbReference type="SUPFAM" id="SSF49562">
    <property type="entry name" value="C2 domain (Calcium/lipid-binding domain, CaLB)"/>
    <property type="match status" value="1"/>
</dbReference>